<accession>A0A6A4RB35</accession>
<proteinExistence type="predicted"/>
<dbReference type="InterPro" id="IPR011008">
    <property type="entry name" value="Dimeric_a/b-barrel"/>
</dbReference>
<dbReference type="Proteomes" id="UP000441586">
    <property type="component" value="Unassembled WGS sequence"/>
</dbReference>
<evidence type="ECO:0000313" key="3">
    <source>
        <dbReference type="Proteomes" id="UP000441586"/>
    </source>
</evidence>
<comment type="caution">
    <text evidence="2">The sequence shown here is derived from an EMBL/GenBank/DDBJ whole genome shotgun (WGS) entry which is preliminary data.</text>
</comment>
<reference evidence="2 3" key="1">
    <citation type="submission" date="2019-12" db="EMBL/GenBank/DDBJ databases">
        <authorList>
            <person name="Zhang Y.-J."/>
        </authorList>
    </citation>
    <scope>NUCLEOTIDE SEQUENCE [LARGE SCALE GENOMIC DNA]</scope>
    <source>
        <strain evidence="2 3">H18S-6</strain>
    </source>
</reference>
<evidence type="ECO:0000259" key="1">
    <source>
        <dbReference type="Pfam" id="PF21614"/>
    </source>
</evidence>
<protein>
    <recommendedName>
        <fullName evidence="1">DUF6854 domain-containing protein</fullName>
    </recommendedName>
</protein>
<sequence length="120" mass="12688">MSSHGYTMITVARCDAGYLGQALEHLGVLAEELKRQAGVAAARFGVISTGEHAGSLILFQVSDELNGIDRAFDVYASSDTYKALVGSGKLDVTLRNIAKMEDLGLPNPSSELPAYGVLSK</sequence>
<dbReference type="InterPro" id="IPR049275">
    <property type="entry name" value="DUF6854"/>
</dbReference>
<evidence type="ECO:0000313" key="2">
    <source>
        <dbReference type="EMBL" id="KAE9626465.1"/>
    </source>
</evidence>
<dbReference type="Pfam" id="PF21614">
    <property type="entry name" value="DUF6854"/>
    <property type="match status" value="1"/>
</dbReference>
<dbReference type="AlphaFoldDB" id="A0A6A4RB35"/>
<feature type="domain" description="DUF6854" evidence="1">
    <location>
        <begin position="6"/>
        <end position="99"/>
    </location>
</feature>
<dbReference type="EMBL" id="WSFO01000015">
    <property type="protein sequence ID" value="KAE9626465.1"/>
    <property type="molecule type" value="Genomic_DNA"/>
</dbReference>
<dbReference type="SUPFAM" id="SSF54909">
    <property type="entry name" value="Dimeric alpha+beta barrel"/>
    <property type="match status" value="1"/>
</dbReference>
<gene>
    <name evidence="2" type="ORF">GP644_20655</name>
</gene>
<dbReference type="RefSeq" id="WP_158981404.1">
    <property type="nucleotide sequence ID" value="NZ_WSFO01000015.1"/>
</dbReference>
<dbReference type="Gene3D" id="3.30.70.100">
    <property type="match status" value="1"/>
</dbReference>
<name>A0A6A4RB35_9RHOB</name>
<organism evidence="2 3">
    <name type="scientific">Parasedimentitalea maritima</name>
    <dbReference type="NCBI Taxonomy" id="2578117"/>
    <lineage>
        <taxon>Bacteria</taxon>
        <taxon>Pseudomonadati</taxon>
        <taxon>Pseudomonadota</taxon>
        <taxon>Alphaproteobacteria</taxon>
        <taxon>Rhodobacterales</taxon>
        <taxon>Paracoccaceae</taxon>
        <taxon>Parasedimentitalea</taxon>
    </lineage>
</organism>